<organism evidence="3 4">
    <name type="scientific">Pigmentiphaga soli</name>
    <dbReference type="NCBI Taxonomy" id="1007095"/>
    <lineage>
        <taxon>Bacteria</taxon>
        <taxon>Pseudomonadati</taxon>
        <taxon>Pseudomonadota</taxon>
        <taxon>Betaproteobacteria</taxon>
        <taxon>Burkholderiales</taxon>
        <taxon>Alcaligenaceae</taxon>
        <taxon>Pigmentiphaga</taxon>
    </lineage>
</organism>
<dbReference type="SUPFAM" id="SSF53850">
    <property type="entry name" value="Periplasmic binding protein-like II"/>
    <property type="match status" value="1"/>
</dbReference>
<protein>
    <submittedName>
        <fullName evidence="3">Tripartite tricarboxylate transporter substrate binding protein</fullName>
    </submittedName>
</protein>
<dbReference type="PIRSF" id="PIRSF017082">
    <property type="entry name" value="YflP"/>
    <property type="match status" value="1"/>
</dbReference>
<dbReference type="CDD" id="cd07012">
    <property type="entry name" value="PBP2_Bug_TTT"/>
    <property type="match status" value="1"/>
</dbReference>
<feature type="signal peptide" evidence="2">
    <location>
        <begin position="1"/>
        <end position="25"/>
    </location>
</feature>
<dbReference type="EMBL" id="BAABFO010000014">
    <property type="protein sequence ID" value="GAA4336152.1"/>
    <property type="molecule type" value="Genomic_DNA"/>
</dbReference>
<evidence type="ECO:0000313" key="3">
    <source>
        <dbReference type="EMBL" id="GAA4336152.1"/>
    </source>
</evidence>
<dbReference type="Pfam" id="PF03401">
    <property type="entry name" value="TctC"/>
    <property type="match status" value="1"/>
</dbReference>
<comment type="caution">
    <text evidence="3">The sequence shown here is derived from an EMBL/GenBank/DDBJ whole genome shotgun (WGS) entry which is preliminary data.</text>
</comment>
<comment type="similarity">
    <text evidence="1">Belongs to the UPF0065 (bug) family.</text>
</comment>
<name>A0ABP8H976_9BURK</name>
<keyword evidence="4" id="KW-1185">Reference proteome</keyword>
<dbReference type="RefSeq" id="WP_345250690.1">
    <property type="nucleotide sequence ID" value="NZ_BAABFO010000014.1"/>
</dbReference>
<feature type="chain" id="PRO_5045667752" evidence="2">
    <location>
        <begin position="26"/>
        <end position="323"/>
    </location>
</feature>
<dbReference type="Proteomes" id="UP001501671">
    <property type="component" value="Unassembled WGS sequence"/>
</dbReference>
<reference evidence="4" key="1">
    <citation type="journal article" date="2019" name="Int. J. Syst. Evol. Microbiol.">
        <title>The Global Catalogue of Microorganisms (GCM) 10K type strain sequencing project: providing services to taxonomists for standard genome sequencing and annotation.</title>
        <authorList>
            <consortium name="The Broad Institute Genomics Platform"/>
            <consortium name="The Broad Institute Genome Sequencing Center for Infectious Disease"/>
            <person name="Wu L."/>
            <person name="Ma J."/>
        </authorList>
    </citation>
    <scope>NUCLEOTIDE SEQUENCE [LARGE SCALE GENOMIC DNA]</scope>
    <source>
        <strain evidence="4">JCM 17666</strain>
    </source>
</reference>
<gene>
    <name evidence="3" type="ORF">GCM10023144_30200</name>
</gene>
<dbReference type="InterPro" id="IPR005064">
    <property type="entry name" value="BUG"/>
</dbReference>
<dbReference type="Gene3D" id="3.40.190.150">
    <property type="entry name" value="Bordetella uptake gene, domain 1"/>
    <property type="match status" value="1"/>
</dbReference>
<evidence type="ECO:0000256" key="1">
    <source>
        <dbReference type="ARBA" id="ARBA00006987"/>
    </source>
</evidence>
<dbReference type="Gene3D" id="3.40.190.10">
    <property type="entry name" value="Periplasmic binding protein-like II"/>
    <property type="match status" value="1"/>
</dbReference>
<keyword evidence="2" id="KW-0732">Signal</keyword>
<evidence type="ECO:0000256" key="2">
    <source>
        <dbReference type="SAM" id="SignalP"/>
    </source>
</evidence>
<sequence>MRTLKIAIAGLLLGAVAVCAGSAWAGEKWPAKPVRVIVPYPPGGAADTLARLMARQLQEQYKQAFVIENRGGAGGMIGSQMALHAEPDGYLLIVSSVGSHVGGPALQPNVYDPMKDFTHIAMLGGPPTALVVNPAQPIKSLPDFMAYARKMPDGLSWGSSGQGTHGSLIGQALQKITGLPMVEIRYKGGAESLADVVGNQVPVAFLTLSTGASNIRAGKLRVLAVTSSKRIPDFPDVPTFTELGYPQLAGTAWYAISGPAGMPPALVEQINHDVRQAMSSPEGKAELLKQNMESQDWDAATFTKYVQSEIDHWSGYFNKPEGK</sequence>
<dbReference type="InterPro" id="IPR042100">
    <property type="entry name" value="Bug_dom1"/>
</dbReference>
<dbReference type="PANTHER" id="PTHR42928">
    <property type="entry name" value="TRICARBOXYLATE-BINDING PROTEIN"/>
    <property type="match status" value="1"/>
</dbReference>
<proteinExistence type="inferred from homology"/>
<accession>A0ABP8H976</accession>
<evidence type="ECO:0000313" key="4">
    <source>
        <dbReference type="Proteomes" id="UP001501671"/>
    </source>
</evidence>
<dbReference type="PANTHER" id="PTHR42928:SF5">
    <property type="entry name" value="BLR1237 PROTEIN"/>
    <property type="match status" value="1"/>
</dbReference>